<dbReference type="STRING" id="478820.A0A196SD92"/>
<evidence type="ECO:0000256" key="5">
    <source>
        <dbReference type="ARBA" id="ARBA00022840"/>
    </source>
</evidence>
<keyword evidence="4 7" id="KW-0418">Kinase</keyword>
<protein>
    <submittedName>
        <fullName evidence="7">Protein kinase domain containing protein</fullName>
    </submittedName>
</protein>
<dbReference type="InterPro" id="IPR008271">
    <property type="entry name" value="Ser/Thr_kinase_AS"/>
</dbReference>
<dbReference type="GO" id="GO:0005524">
    <property type="term" value="F:ATP binding"/>
    <property type="evidence" value="ECO:0007669"/>
    <property type="project" value="UniProtKB-KW"/>
</dbReference>
<comment type="caution">
    <text evidence="7">The sequence shown here is derived from an EMBL/GenBank/DDBJ whole genome shotgun (WGS) entry which is preliminary data.</text>
</comment>
<dbReference type="Gene3D" id="1.10.510.10">
    <property type="entry name" value="Transferase(Phosphotransferase) domain 1"/>
    <property type="match status" value="1"/>
</dbReference>
<accession>A0A196SD92</accession>
<feature type="domain" description="Protein kinase" evidence="6">
    <location>
        <begin position="48"/>
        <end position="304"/>
    </location>
</feature>
<keyword evidence="1" id="KW-0723">Serine/threonine-protein kinase</keyword>
<evidence type="ECO:0000256" key="4">
    <source>
        <dbReference type="ARBA" id="ARBA00022777"/>
    </source>
</evidence>
<dbReference type="SMART" id="SM00220">
    <property type="entry name" value="S_TKc"/>
    <property type="match status" value="1"/>
</dbReference>
<dbReference type="FunFam" id="1.10.510.10:FF:000571">
    <property type="entry name" value="Maternal embryonic leucine zipper kinase"/>
    <property type="match status" value="1"/>
</dbReference>
<dbReference type="InterPro" id="IPR050205">
    <property type="entry name" value="CDPK_Ser/Thr_kinases"/>
</dbReference>
<dbReference type="InterPro" id="IPR011009">
    <property type="entry name" value="Kinase-like_dom_sf"/>
</dbReference>
<dbReference type="GO" id="GO:0004674">
    <property type="term" value="F:protein serine/threonine kinase activity"/>
    <property type="evidence" value="ECO:0007669"/>
    <property type="project" value="UniProtKB-KW"/>
</dbReference>
<keyword evidence="8" id="KW-1185">Reference proteome</keyword>
<keyword evidence="5" id="KW-0067">ATP-binding</keyword>
<dbReference type="EMBL" id="LXWW01000264">
    <property type="protein sequence ID" value="OAO14281.1"/>
    <property type="molecule type" value="Genomic_DNA"/>
</dbReference>
<proteinExistence type="predicted"/>
<keyword evidence="3" id="KW-0547">Nucleotide-binding</keyword>
<dbReference type="PROSITE" id="PS50011">
    <property type="entry name" value="PROTEIN_KINASE_DOM"/>
    <property type="match status" value="1"/>
</dbReference>
<evidence type="ECO:0000313" key="7">
    <source>
        <dbReference type="EMBL" id="OAO14281.1"/>
    </source>
</evidence>
<dbReference type="InterPro" id="IPR000719">
    <property type="entry name" value="Prot_kinase_dom"/>
</dbReference>
<reference evidence="7 8" key="1">
    <citation type="submission" date="2016-05" db="EMBL/GenBank/DDBJ databases">
        <title>Nuclear genome of Blastocystis sp. subtype 1 NandII.</title>
        <authorList>
            <person name="Gentekaki E."/>
            <person name="Curtis B."/>
            <person name="Stairs C."/>
            <person name="Eme L."/>
            <person name="Herman E."/>
            <person name="Klimes V."/>
            <person name="Arias M.C."/>
            <person name="Elias M."/>
            <person name="Hilliou F."/>
            <person name="Klute M."/>
            <person name="Malik S.-B."/>
            <person name="Pightling A."/>
            <person name="Rachubinski R."/>
            <person name="Salas D."/>
            <person name="Schlacht A."/>
            <person name="Suga H."/>
            <person name="Archibald J."/>
            <person name="Ball S.G."/>
            <person name="Clark G."/>
            <person name="Dacks J."/>
            <person name="Van Der Giezen M."/>
            <person name="Tsaousis A."/>
            <person name="Roger A."/>
        </authorList>
    </citation>
    <scope>NUCLEOTIDE SEQUENCE [LARGE SCALE GENOMIC DNA]</scope>
    <source>
        <strain evidence="8">ATCC 50177 / NandII</strain>
    </source>
</reference>
<dbReference type="AlphaFoldDB" id="A0A196SD92"/>
<evidence type="ECO:0000256" key="1">
    <source>
        <dbReference type="ARBA" id="ARBA00022527"/>
    </source>
</evidence>
<evidence type="ECO:0000256" key="2">
    <source>
        <dbReference type="ARBA" id="ARBA00022679"/>
    </source>
</evidence>
<dbReference type="PROSITE" id="PS00108">
    <property type="entry name" value="PROTEIN_KINASE_ST"/>
    <property type="match status" value="1"/>
</dbReference>
<organism evidence="7 8">
    <name type="scientific">Blastocystis sp. subtype 1 (strain ATCC 50177 / NandII)</name>
    <dbReference type="NCBI Taxonomy" id="478820"/>
    <lineage>
        <taxon>Eukaryota</taxon>
        <taxon>Sar</taxon>
        <taxon>Stramenopiles</taxon>
        <taxon>Bigyra</taxon>
        <taxon>Opalozoa</taxon>
        <taxon>Opalinata</taxon>
        <taxon>Blastocystidae</taxon>
        <taxon>Blastocystis</taxon>
    </lineage>
</organism>
<dbReference type="PANTHER" id="PTHR24349">
    <property type="entry name" value="SERINE/THREONINE-PROTEIN KINASE"/>
    <property type="match status" value="1"/>
</dbReference>
<evidence type="ECO:0000313" key="8">
    <source>
        <dbReference type="Proteomes" id="UP000078348"/>
    </source>
</evidence>
<evidence type="ECO:0000259" key="6">
    <source>
        <dbReference type="PROSITE" id="PS50011"/>
    </source>
</evidence>
<evidence type="ECO:0000256" key="3">
    <source>
        <dbReference type="ARBA" id="ARBA00022741"/>
    </source>
</evidence>
<name>A0A196SD92_BLAHN</name>
<dbReference type="Pfam" id="PF00069">
    <property type="entry name" value="Pkinase"/>
    <property type="match status" value="1"/>
</dbReference>
<dbReference type="Proteomes" id="UP000078348">
    <property type="component" value="Unassembled WGS sequence"/>
</dbReference>
<dbReference type="OrthoDB" id="40902at2759"/>
<gene>
    <name evidence="7" type="ORF">AV274_3985</name>
</gene>
<keyword evidence="2" id="KW-0808">Transferase</keyword>
<sequence length="503" mass="57351">MKPMISPSNPELSAMFNEIDEVMNQFRKEPLVAEQPGIIRIIDVNNVLRITNALGSGSQAKVYSAVLLSNGKEVAVKVESKQMSEKQRINFDREINLLTKLKGVNHVCQLYYVLEDASNYYVVQELITGPPLIEYLIQRRSPVDEETAKRMVRVLIETVMACHKKGVVHRDLKPDNIMLATANDPTNLILIDFGYSREIDADFFQSYVGTTSYMAPEIVRLGSYDKRADIWSLGATFYAILTRCFPFSQRGNQLKQKILAGEYSKHYESYKRLSDLAKDFLDRFLQVDPENRISLEDALKHPWLSTRTNQEPQPDMTPLPFQDMSHLRSLGPSPSLLELPEVTMYTCHSDVDYYVKTSDKERCSYLKAGSTVPCDRRLIIGGVMWLHCIQNIVYDKRKDRPENKWLKVASKGYSAVLSTKKDVVMKMCAGKEKEDVCVVSNGVMEYKRNSANTPLVITCLVKQNDEEYGELSPQSAVMLGCDKPSARNWVLVRDENDIFFEKC</sequence>
<dbReference type="SUPFAM" id="SSF56112">
    <property type="entry name" value="Protein kinase-like (PK-like)"/>
    <property type="match status" value="1"/>
</dbReference>